<dbReference type="FunFam" id="3.90.76.10:FF:000006">
    <property type="entry name" value="Monoacyl phosphatidylinositol tetramannoside-binding protein"/>
    <property type="match status" value="1"/>
</dbReference>
<feature type="compositionally biased region" description="Low complexity" evidence="12">
    <location>
        <begin position="443"/>
        <end position="463"/>
    </location>
</feature>
<evidence type="ECO:0000256" key="3">
    <source>
        <dbReference type="ARBA" id="ARBA00022516"/>
    </source>
</evidence>
<evidence type="ECO:0000256" key="8">
    <source>
        <dbReference type="ARBA" id="ARBA00023264"/>
    </source>
</evidence>
<evidence type="ECO:0000259" key="13">
    <source>
        <dbReference type="Pfam" id="PF00496"/>
    </source>
</evidence>
<feature type="region of interest" description="Disordered" evidence="12">
    <location>
        <begin position="441"/>
        <end position="464"/>
    </location>
</feature>
<keyword evidence="3" id="KW-0444">Lipid biosynthesis</keyword>
<sequence>MPPPGPAAGHGPRTGVSLGPPGERQRNATAKSGPVLRHGVTVAGGRYPQLDTLMGVLHQARHVLVTVGVLISTLGVALSGCTVSPPPAPQSTDTTHVTPPPPPHPTQIIMGIDSIGAGFNPHLLSDLSPVNAAISALVLPSAFRPVPDASSPTGSRWEMDPTLLVSADVTSENPFTVSYKIRPEAQWTDNAPIAADDFWYLWRQMVSQPGVVDPAGYDLITGVQSLEGGKQAVVTFAQPYPAWRELFNNLLPAHIVKDVPGGFAAGLARALPVTGGQFRVENIDPQRDEILIARNDRYWGPPAKPGLILFRRAGAPAALADSVRNGDTQVAQVHGGSAAFAQLSAIPDVRTARIVTPRVMQLTLRANVPKLADTQVRKAILGLLDIDLLAAVGAGSDNTVTLDQAQIRSPSDPGYVPTAPPAMTTTTALGLLAASGYEIDSNTSASTAPPGPGSTTPVSTGPPEVIRGRVSKDGKQLSLVIGVAANDPTSVAVANTAADQLRNVGIDATVLALDPVVLYRDALNDNRIDAIVGWHQAGGNLATLLASRYSCPALQATQVPPPASPAVTPTGATPTVAPDTVVPTPQPGPPADPGALVKAPSNLTGICDRSIQSNIDAALDGTKNINDVITAIEPRLWNMSTVLPILQDTTIVAAGPSVQNVSLSGAVPVGIVGDAGQWVKTGP</sequence>
<keyword evidence="6" id="KW-0443">Lipid metabolism</keyword>
<evidence type="ECO:0000256" key="12">
    <source>
        <dbReference type="SAM" id="MobiDB-lite"/>
    </source>
</evidence>
<evidence type="ECO:0000256" key="9">
    <source>
        <dbReference type="ARBA" id="ARBA00053323"/>
    </source>
</evidence>
<reference evidence="14" key="1">
    <citation type="submission" date="2019-05" db="EMBL/GenBank/DDBJ databases">
        <authorList>
            <person name="Naeem R."/>
            <person name="Antony C."/>
            <person name="Guan Q."/>
        </authorList>
    </citation>
    <scope>NUCLEOTIDE SEQUENCE</scope>
    <source>
        <strain evidence="14">3</strain>
    </source>
</reference>
<evidence type="ECO:0000256" key="4">
    <source>
        <dbReference type="ARBA" id="ARBA00022729"/>
    </source>
</evidence>
<dbReference type="Pfam" id="PF00496">
    <property type="entry name" value="SBP_bac_5"/>
    <property type="match status" value="1"/>
</dbReference>
<feature type="region of interest" description="Disordered" evidence="12">
    <location>
        <begin position="1"/>
        <end position="34"/>
    </location>
</feature>
<keyword evidence="4" id="KW-0732">Signal</keyword>
<dbReference type="PANTHER" id="PTHR30290:SF65">
    <property type="entry name" value="MONOACYL PHOSPHATIDYLINOSITOL TETRAMANNOSIDE-BINDING PROTEIN LPQW-RELATED"/>
    <property type="match status" value="1"/>
</dbReference>
<dbReference type="AlphaFoldDB" id="A0A653F678"/>
<name>A0A653F678_MYCKA</name>
<comment type="pathway">
    <text evidence="10">Phospholipid metabolism; phosphatidylinositol metabolism.</text>
</comment>
<evidence type="ECO:0000256" key="6">
    <source>
        <dbReference type="ARBA" id="ARBA00023098"/>
    </source>
</evidence>
<dbReference type="GO" id="GO:0016020">
    <property type="term" value="C:membrane"/>
    <property type="evidence" value="ECO:0007669"/>
    <property type="project" value="GOC"/>
</dbReference>
<dbReference type="PANTHER" id="PTHR30290">
    <property type="entry name" value="PERIPLASMIC BINDING COMPONENT OF ABC TRANSPORTER"/>
    <property type="match status" value="1"/>
</dbReference>
<evidence type="ECO:0000313" key="14">
    <source>
        <dbReference type="EMBL" id="VTP05178.1"/>
    </source>
</evidence>
<keyword evidence="7" id="KW-0594">Phospholipid biosynthesis</keyword>
<evidence type="ECO:0000256" key="1">
    <source>
        <dbReference type="ARBA" id="ARBA00005189"/>
    </source>
</evidence>
<keyword evidence="8" id="KW-1208">Phospholipid metabolism</keyword>
<proteinExistence type="inferred from homology"/>
<dbReference type="Gene3D" id="3.90.76.10">
    <property type="entry name" value="Dipeptide-binding Protein, Domain 1"/>
    <property type="match status" value="1"/>
</dbReference>
<dbReference type="GO" id="GO:1904680">
    <property type="term" value="F:peptide transmembrane transporter activity"/>
    <property type="evidence" value="ECO:0007669"/>
    <property type="project" value="TreeGrafter"/>
</dbReference>
<dbReference type="CDD" id="cd08501">
    <property type="entry name" value="PBP2_Lpqw"/>
    <property type="match status" value="1"/>
</dbReference>
<dbReference type="GO" id="GO:0008654">
    <property type="term" value="P:phospholipid biosynthetic process"/>
    <property type="evidence" value="ECO:0007669"/>
    <property type="project" value="UniProtKB-KW"/>
</dbReference>
<comment type="pathway">
    <text evidence="1">Lipid metabolism.</text>
</comment>
<evidence type="ECO:0000256" key="10">
    <source>
        <dbReference type="ARBA" id="ARBA00060651"/>
    </source>
</evidence>
<dbReference type="InterPro" id="IPR039424">
    <property type="entry name" value="SBP_5"/>
</dbReference>
<feature type="domain" description="Solute-binding protein family 5" evidence="13">
    <location>
        <begin position="162"/>
        <end position="538"/>
    </location>
</feature>
<comment type="similarity">
    <text evidence="2">Belongs to the bacterial solute-binding protein 5 family.</text>
</comment>
<dbReference type="SUPFAM" id="SSF53850">
    <property type="entry name" value="Periplasmic binding protein-like II"/>
    <property type="match status" value="1"/>
</dbReference>
<evidence type="ECO:0000256" key="7">
    <source>
        <dbReference type="ARBA" id="ARBA00023209"/>
    </source>
</evidence>
<dbReference type="GO" id="GO:0009247">
    <property type="term" value="P:glycolipid biosynthetic process"/>
    <property type="evidence" value="ECO:0007669"/>
    <property type="project" value="UniProtKB-ARBA"/>
</dbReference>
<dbReference type="Gene3D" id="3.10.105.10">
    <property type="entry name" value="Dipeptide-binding Protein, Domain 3"/>
    <property type="match status" value="1"/>
</dbReference>
<organism evidence="14">
    <name type="scientific">Mycobacterium kansasii</name>
    <dbReference type="NCBI Taxonomy" id="1768"/>
    <lineage>
        <taxon>Bacteria</taxon>
        <taxon>Bacillati</taxon>
        <taxon>Actinomycetota</taxon>
        <taxon>Actinomycetes</taxon>
        <taxon>Mycobacteriales</taxon>
        <taxon>Mycobacteriaceae</taxon>
        <taxon>Mycobacterium</taxon>
    </lineage>
</organism>
<protein>
    <recommendedName>
        <fullName evidence="11">Probable monoacyl phosphatidylinositol tetramannoside-binding protein LpqW</fullName>
    </recommendedName>
</protein>
<dbReference type="GO" id="GO:0015833">
    <property type="term" value="P:peptide transport"/>
    <property type="evidence" value="ECO:0007669"/>
    <property type="project" value="TreeGrafter"/>
</dbReference>
<accession>A0A653F678</accession>
<evidence type="ECO:0000256" key="11">
    <source>
        <dbReference type="ARBA" id="ARBA00071039"/>
    </source>
</evidence>
<evidence type="ECO:0000256" key="5">
    <source>
        <dbReference type="ARBA" id="ARBA00023026"/>
    </source>
</evidence>
<dbReference type="EMBL" id="LR589385">
    <property type="protein sequence ID" value="VTP05178.1"/>
    <property type="molecule type" value="Genomic_DNA"/>
</dbReference>
<keyword evidence="5" id="KW-0843">Virulence</keyword>
<evidence type="ECO:0000256" key="2">
    <source>
        <dbReference type="ARBA" id="ARBA00005695"/>
    </source>
</evidence>
<gene>
    <name evidence="14" type="ORF">BIN_B_05020</name>
</gene>
<comment type="function">
    <text evidence="9">May directly or indirectly regulate the accessibility of the key branch point intermediate, monoacyl phosphatidylinositol tetramannoside (AcPIM4), to the elongating alpha-1,6 mannosyltransferases which could regulate the lipoarabinomannans (LAMs) biosynthesis.</text>
</comment>
<dbReference type="InterPro" id="IPR000914">
    <property type="entry name" value="SBP_5_dom"/>
</dbReference>